<dbReference type="SMART" id="SM00248">
    <property type="entry name" value="ANK"/>
    <property type="match status" value="6"/>
</dbReference>
<feature type="region of interest" description="Disordered" evidence="1">
    <location>
        <begin position="280"/>
        <end position="304"/>
    </location>
</feature>
<feature type="transmembrane region" description="Helical" evidence="2">
    <location>
        <begin position="573"/>
        <end position="595"/>
    </location>
</feature>
<name>A0A8T1PDC2_CARIL</name>
<keyword evidence="2" id="KW-0812">Transmembrane</keyword>
<dbReference type="InterPro" id="IPR002110">
    <property type="entry name" value="Ankyrin_rpt"/>
</dbReference>
<feature type="transmembrane region" description="Helical" evidence="2">
    <location>
        <begin position="490"/>
        <end position="508"/>
    </location>
</feature>
<dbReference type="OrthoDB" id="1923662at2759"/>
<feature type="transmembrane region" description="Helical" evidence="2">
    <location>
        <begin position="607"/>
        <end position="628"/>
    </location>
</feature>
<reference evidence="4" key="1">
    <citation type="submission" date="2020-12" db="EMBL/GenBank/DDBJ databases">
        <title>WGS assembly of Carya illinoinensis cv. Pawnee.</title>
        <authorList>
            <person name="Platts A."/>
            <person name="Shu S."/>
            <person name="Wright S."/>
            <person name="Barry K."/>
            <person name="Edger P."/>
            <person name="Pires J.C."/>
            <person name="Schmutz J."/>
        </authorList>
    </citation>
    <scope>NUCLEOTIDE SEQUENCE</scope>
    <source>
        <tissue evidence="4">Leaf</tissue>
    </source>
</reference>
<feature type="region of interest" description="Disordered" evidence="1">
    <location>
        <begin position="666"/>
        <end position="688"/>
    </location>
</feature>
<proteinExistence type="predicted"/>
<dbReference type="Gene3D" id="1.25.40.20">
    <property type="entry name" value="Ankyrin repeat-containing domain"/>
    <property type="match status" value="2"/>
</dbReference>
<dbReference type="Pfam" id="PF13962">
    <property type="entry name" value="PGG"/>
    <property type="match status" value="1"/>
</dbReference>
<dbReference type="EMBL" id="CM031818">
    <property type="protein sequence ID" value="KAG6639067.1"/>
    <property type="molecule type" value="Genomic_DNA"/>
</dbReference>
<sequence>MDSDADQKQVVATDQELNAELYKSLLNDNGEEVKRLCETLPDRAMHILTIHNDTVLHKATYSKQECLARDLLQALRREDLEKMTRKNNSGNTILHEASTLDKAQVAMMMLEKAPDLLKIKNDLGETALFRAARYGKTECFNFLASQISETKEEEEIFTKRKDMTTILHIAILSQHFDLALQIAREFKHLIKEKDEAGMTALQHLSCNPSAFETERRRGFLHRFSKFVKMYCSWGARGDKVVEEGDDHSALELARILVKQDISWVSTSSVTDVSKPTLYKKSSTTQSDVSSRDKGSDDQGLGGLLSSKSIPDEYFLYSEIGGGERLVNCNSVQQEKEGGITPLFIATKSGCVEIVREILETYPQAVEHIDKLGRTILHVAIKYRQLDIFKLVLGMEVPMRWLVRRFDNKGNSILHMVGKKRADYVPEKLRGPALELQEELLWFERVKLVTKAQFIDHRNNTNETAEGLFASTNKDLRNSAGEWLKRTSEGCSIVAVLIATVAFAAAYTIPGGPNQSTGFPVLLYQPFFVVFTASDVLSLACALTSVVIFLSILTAPFRLDDFRQSLPNKLMAGFTFLFLSVSMMMIAFAATIILMIRSNERWEKVLLYSLSFLPVAIFALSYLPLYLSLSRTYKYLFKKIMQAIPFSNQLGVLMSKCSNLFSISNKASDEESSPASTTNRPNTSQAGIV</sequence>
<evidence type="ECO:0000256" key="2">
    <source>
        <dbReference type="SAM" id="Phobius"/>
    </source>
</evidence>
<dbReference type="PANTHER" id="PTHR24177">
    <property type="entry name" value="CASKIN"/>
    <property type="match status" value="1"/>
</dbReference>
<reference evidence="5" key="2">
    <citation type="submission" date="2021-01" db="EMBL/GenBank/DDBJ databases">
        <authorList>
            <person name="Lovell J.T."/>
            <person name="Bentley N."/>
            <person name="Bhattarai G."/>
            <person name="Jenkins J.W."/>
            <person name="Sreedasyam A."/>
            <person name="Alarcon Y."/>
            <person name="Bock C."/>
            <person name="Boston L."/>
            <person name="Carlson J."/>
            <person name="Cervantes K."/>
            <person name="Clermont K."/>
            <person name="Krom N."/>
            <person name="Kubenka K."/>
            <person name="Mamidi S."/>
            <person name="Mattison C."/>
            <person name="Monteros M."/>
            <person name="Pisani C."/>
            <person name="Plott C."/>
            <person name="Rajasekar S."/>
            <person name="Rhein H.S."/>
            <person name="Rohla C."/>
            <person name="Song M."/>
            <person name="Hilaire R.S."/>
            <person name="Shu S."/>
            <person name="Wells L."/>
            <person name="Wang X."/>
            <person name="Webber J."/>
            <person name="Heerema R.J."/>
            <person name="Klein P."/>
            <person name="Conner P."/>
            <person name="Grauke L."/>
            <person name="Grimwood J."/>
            <person name="Schmutz J."/>
            <person name="Randall J.J."/>
        </authorList>
    </citation>
    <scope>NUCLEOTIDE SEQUENCE</scope>
    <source>
        <tissue evidence="5">Leaf</tissue>
    </source>
</reference>
<comment type="caution">
    <text evidence="4">The sequence shown here is derived from an EMBL/GenBank/DDBJ whole genome shotgun (WGS) entry which is preliminary data.</text>
</comment>
<dbReference type="Proteomes" id="UP000811246">
    <property type="component" value="Chromosome 10"/>
</dbReference>
<dbReference type="AlphaFoldDB" id="A0A8T1PDC2"/>
<evidence type="ECO:0000313" key="6">
    <source>
        <dbReference type="Proteomes" id="UP000811609"/>
    </source>
</evidence>
<evidence type="ECO:0000313" key="5">
    <source>
        <dbReference type="EMBL" id="KAG6691654.1"/>
    </source>
</evidence>
<evidence type="ECO:0000313" key="4">
    <source>
        <dbReference type="EMBL" id="KAG6639067.1"/>
    </source>
</evidence>
<dbReference type="InterPro" id="IPR036770">
    <property type="entry name" value="Ankyrin_rpt-contain_sf"/>
</dbReference>
<evidence type="ECO:0000259" key="3">
    <source>
        <dbReference type="Pfam" id="PF13962"/>
    </source>
</evidence>
<dbReference type="SUPFAM" id="SSF48403">
    <property type="entry name" value="Ankyrin repeat"/>
    <property type="match status" value="1"/>
</dbReference>
<dbReference type="Pfam" id="PF12796">
    <property type="entry name" value="Ank_2"/>
    <property type="match status" value="2"/>
</dbReference>
<feature type="transmembrane region" description="Helical" evidence="2">
    <location>
        <begin position="528"/>
        <end position="552"/>
    </location>
</feature>
<dbReference type="InterPro" id="IPR026961">
    <property type="entry name" value="PGG_dom"/>
</dbReference>
<keyword evidence="6" id="KW-1185">Reference proteome</keyword>
<feature type="domain" description="PGG" evidence="3">
    <location>
        <begin position="481"/>
        <end position="593"/>
    </location>
</feature>
<keyword evidence="2" id="KW-1133">Transmembrane helix</keyword>
<keyword evidence="2" id="KW-0472">Membrane</keyword>
<dbReference type="Proteomes" id="UP000811609">
    <property type="component" value="Chromosome 10"/>
</dbReference>
<evidence type="ECO:0000256" key="1">
    <source>
        <dbReference type="SAM" id="MobiDB-lite"/>
    </source>
</evidence>
<accession>A0A8T1PDC2</accession>
<organism evidence="4 6">
    <name type="scientific">Carya illinoinensis</name>
    <name type="common">Pecan</name>
    <dbReference type="NCBI Taxonomy" id="32201"/>
    <lineage>
        <taxon>Eukaryota</taxon>
        <taxon>Viridiplantae</taxon>
        <taxon>Streptophyta</taxon>
        <taxon>Embryophyta</taxon>
        <taxon>Tracheophyta</taxon>
        <taxon>Spermatophyta</taxon>
        <taxon>Magnoliopsida</taxon>
        <taxon>eudicotyledons</taxon>
        <taxon>Gunneridae</taxon>
        <taxon>Pentapetalae</taxon>
        <taxon>rosids</taxon>
        <taxon>fabids</taxon>
        <taxon>Fagales</taxon>
        <taxon>Juglandaceae</taxon>
        <taxon>Carya</taxon>
    </lineage>
</organism>
<dbReference type="GO" id="GO:0016020">
    <property type="term" value="C:membrane"/>
    <property type="evidence" value="ECO:0007669"/>
    <property type="project" value="TreeGrafter"/>
</dbReference>
<dbReference type="EMBL" id="CM031834">
    <property type="protein sequence ID" value="KAG6691654.1"/>
    <property type="molecule type" value="Genomic_DNA"/>
</dbReference>
<dbReference type="PANTHER" id="PTHR24177:SF314">
    <property type="entry name" value="PROTEIN ACCELERATED CELL DEATH 6-LIKE ISOFORM X1"/>
    <property type="match status" value="1"/>
</dbReference>
<protein>
    <recommendedName>
        <fullName evidence="3">PGG domain-containing protein</fullName>
    </recommendedName>
</protein>
<feature type="compositionally biased region" description="Polar residues" evidence="1">
    <location>
        <begin position="672"/>
        <end position="688"/>
    </location>
</feature>
<gene>
    <name evidence="4" type="ORF">CIPAW_10G075200</name>
    <name evidence="5" type="ORF">I3842_10G074200</name>
</gene>